<keyword evidence="3" id="KW-1185">Reference proteome</keyword>
<keyword evidence="1" id="KW-0472">Membrane</keyword>
<dbReference type="EMBL" id="BKDJ01000014">
    <property type="protein sequence ID" value="GER23977.1"/>
    <property type="molecule type" value="Genomic_DNA"/>
</dbReference>
<evidence type="ECO:0000313" key="2">
    <source>
        <dbReference type="EMBL" id="GER23977.1"/>
    </source>
</evidence>
<dbReference type="Proteomes" id="UP000325307">
    <property type="component" value="Unassembled WGS sequence"/>
</dbReference>
<keyword evidence="1" id="KW-0812">Transmembrane</keyword>
<dbReference type="RefSeq" id="WP_149957572.1">
    <property type="nucleotide sequence ID" value="NZ_BKDJ01000014.1"/>
</dbReference>
<feature type="transmembrane region" description="Helical" evidence="1">
    <location>
        <begin position="42"/>
        <end position="63"/>
    </location>
</feature>
<evidence type="ECO:0000256" key="1">
    <source>
        <dbReference type="SAM" id="Phobius"/>
    </source>
</evidence>
<organism evidence="2 3">
    <name type="scientific">Zafaria cholistanensis</name>
    <dbReference type="NCBI Taxonomy" id="1682741"/>
    <lineage>
        <taxon>Bacteria</taxon>
        <taxon>Bacillati</taxon>
        <taxon>Actinomycetota</taxon>
        <taxon>Actinomycetes</taxon>
        <taxon>Micrococcales</taxon>
        <taxon>Micrococcaceae</taxon>
        <taxon>Zafaria</taxon>
    </lineage>
</organism>
<sequence>MKDKAIVAVAIVMTFAVAAPLTAVVLVVVDSLLGWTVSFGDALKDVLGCYAALAFGGLLLHLWEARKRTRGERRAP</sequence>
<protein>
    <submittedName>
        <fullName evidence="2">Uncharacterized protein</fullName>
    </submittedName>
</protein>
<reference evidence="2 3" key="1">
    <citation type="submission" date="2019-09" db="EMBL/GenBank/DDBJ databases">
        <title>Arthrobacter zafarii sp. nov., a moderately thermotolerant and halotolerant actinobacterium isolated from Cholistan desert soil of Pakistan.</title>
        <authorList>
            <person name="Amin A."/>
            <person name="Ahmed I."/>
            <person name="Khalid N."/>
            <person name="Schumann P."/>
            <person name="Busse H.J."/>
            <person name="Khan I.U."/>
            <person name="Li S."/>
            <person name="Li W.J."/>
        </authorList>
    </citation>
    <scope>NUCLEOTIDE SEQUENCE [LARGE SCALE GENOMIC DNA]</scope>
    <source>
        <strain evidence="2 3">NCCP-1664</strain>
    </source>
</reference>
<evidence type="ECO:0000313" key="3">
    <source>
        <dbReference type="Proteomes" id="UP000325307"/>
    </source>
</evidence>
<name>A0A5A7NV68_9MICC</name>
<comment type="caution">
    <text evidence="2">The sequence shown here is derived from an EMBL/GenBank/DDBJ whole genome shotgun (WGS) entry which is preliminary data.</text>
</comment>
<proteinExistence type="predicted"/>
<keyword evidence="1" id="KW-1133">Transmembrane helix</keyword>
<accession>A0A5A7NV68</accession>
<gene>
    <name evidence="2" type="ORF">NCCP1664_24720</name>
</gene>
<dbReference type="AlphaFoldDB" id="A0A5A7NV68"/>